<dbReference type="SUPFAM" id="SSF51735">
    <property type="entry name" value="NAD(P)-binding Rossmann-fold domains"/>
    <property type="match status" value="1"/>
</dbReference>
<dbReference type="Pfam" id="PF01370">
    <property type="entry name" value="Epimerase"/>
    <property type="match status" value="1"/>
</dbReference>
<dbReference type="FunFam" id="3.40.50.720:FF:000426">
    <property type="entry name" value="Aldehyde reductase 2"/>
    <property type="match status" value="1"/>
</dbReference>
<proteinExistence type="inferred from homology"/>
<gene>
    <name evidence="4" type="ORF">K491DRAFT_588940</name>
</gene>
<name>A0A6A6TPB4_9PLEO</name>
<evidence type="ECO:0000313" key="4">
    <source>
        <dbReference type="EMBL" id="KAF2660434.1"/>
    </source>
</evidence>
<evidence type="ECO:0000313" key="5">
    <source>
        <dbReference type="Proteomes" id="UP000799324"/>
    </source>
</evidence>
<organism evidence="4 5">
    <name type="scientific">Lophiostoma macrostomum CBS 122681</name>
    <dbReference type="NCBI Taxonomy" id="1314788"/>
    <lineage>
        <taxon>Eukaryota</taxon>
        <taxon>Fungi</taxon>
        <taxon>Dikarya</taxon>
        <taxon>Ascomycota</taxon>
        <taxon>Pezizomycotina</taxon>
        <taxon>Dothideomycetes</taxon>
        <taxon>Pleosporomycetidae</taxon>
        <taxon>Pleosporales</taxon>
        <taxon>Lophiostomataceae</taxon>
        <taxon>Lophiostoma</taxon>
    </lineage>
</organism>
<dbReference type="Proteomes" id="UP000799324">
    <property type="component" value="Unassembled WGS sequence"/>
</dbReference>
<dbReference type="EMBL" id="MU004299">
    <property type="protein sequence ID" value="KAF2660434.1"/>
    <property type="molecule type" value="Genomic_DNA"/>
</dbReference>
<evidence type="ECO:0000259" key="3">
    <source>
        <dbReference type="Pfam" id="PF01370"/>
    </source>
</evidence>
<protein>
    <submittedName>
        <fullName evidence="4">NAD(P)-binding protein</fullName>
    </submittedName>
</protein>
<accession>A0A6A6TPB4</accession>
<dbReference type="InterPro" id="IPR050425">
    <property type="entry name" value="NAD(P)_dehydrat-like"/>
</dbReference>
<dbReference type="PANTHER" id="PTHR10366:SF562">
    <property type="entry name" value="ALDEHYDE REDUCTASE II (AFU_ORTHOLOGUE AFUA_1G11360)"/>
    <property type="match status" value="1"/>
</dbReference>
<dbReference type="GO" id="GO:0016616">
    <property type="term" value="F:oxidoreductase activity, acting on the CH-OH group of donors, NAD or NADP as acceptor"/>
    <property type="evidence" value="ECO:0007669"/>
    <property type="project" value="TreeGrafter"/>
</dbReference>
<sequence length="342" mass="37695">MPTIVVHPGSLVFVTGVNGLVGSHIVDQLLSRGYNVRGAVRNVEKSQWLKEYFDSKGYEAKFDLVSVPDMTTEGCYDEVVKGAAGIIHVASPLNGDDPNIAIPLAVNGALNALTAASKANSVKRVVYTSSSIAATYPRPNEVFEINDQSWNEEGVEKGWKNEEGEAKGWNIYAALKTEAEKQACWKWVQENKPSFNFVSVLPNCNFGKVLVPEKQGEPSTIAWAKSAFTGQGFDRLKRVVTAQYFVSNQDCALVHVSALIHEDVKNERLLAFAEPYNWTKVLGVYKGLYPERQFPDPVEGEGVDKSVVKKGRAEDVLKWVKPEGQGWDGLEGALKEMSAQWV</sequence>
<feature type="domain" description="NAD-dependent epimerase/dehydratase" evidence="3">
    <location>
        <begin position="12"/>
        <end position="211"/>
    </location>
</feature>
<keyword evidence="5" id="KW-1185">Reference proteome</keyword>
<keyword evidence="1" id="KW-0560">Oxidoreductase</keyword>
<dbReference type="PANTHER" id="PTHR10366">
    <property type="entry name" value="NAD DEPENDENT EPIMERASE/DEHYDRATASE"/>
    <property type="match status" value="1"/>
</dbReference>
<dbReference type="InterPro" id="IPR001509">
    <property type="entry name" value="Epimerase_deHydtase"/>
</dbReference>
<evidence type="ECO:0000256" key="1">
    <source>
        <dbReference type="ARBA" id="ARBA00023002"/>
    </source>
</evidence>
<evidence type="ECO:0000256" key="2">
    <source>
        <dbReference type="ARBA" id="ARBA00023445"/>
    </source>
</evidence>
<dbReference type="AlphaFoldDB" id="A0A6A6TPB4"/>
<comment type="similarity">
    <text evidence="2">Belongs to the NAD(P)-dependent epimerase/dehydratase family. Dihydroflavonol-4-reductase subfamily.</text>
</comment>
<dbReference type="OrthoDB" id="2735536at2759"/>
<dbReference type="Gene3D" id="3.40.50.720">
    <property type="entry name" value="NAD(P)-binding Rossmann-like Domain"/>
    <property type="match status" value="1"/>
</dbReference>
<dbReference type="InterPro" id="IPR036291">
    <property type="entry name" value="NAD(P)-bd_dom_sf"/>
</dbReference>
<reference evidence="4" key="1">
    <citation type="journal article" date="2020" name="Stud. Mycol.">
        <title>101 Dothideomycetes genomes: a test case for predicting lifestyles and emergence of pathogens.</title>
        <authorList>
            <person name="Haridas S."/>
            <person name="Albert R."/>
            <person name="Binder M."/>
            <person name="Bloem J."/>
            <person name="Labutti K."/>
            <person name="Salamov A."/>
            <person name="Andreopoulos B."/>
            <person name="Baker S."/>
            <person name="Barry K."/>
            <person name="Bills G."/>
            <person name="Bluhm B."/>
            <person name="Cannon C."/>
            <person name="Castanera R."/>
            <person name="Culley D."/>
            <person name="Daum C."/>
            <person name="Ezra D."/>
            <person name="Gonzalez J."/>
            <person name="Henrissat B."/>
            <person name="Kuo A."/>
            <person name="Liang C."/>
            <person name="Lipzen A."/>
            <person name="Lutzoni F."/>
            <person name="Magnuson J."/>
            <person name="Mondo S."/>
            <person name="Nolan M."/>
            <person name="Ohm R."/>
            <person name="Pangilinan J."/>
            <person name="Park H.-J."/>
            <person name="Ramirez L."/>
            <person name="Alfaro M."/>
            <person name="Sun H."/>
            <person name="Tritt A."/>
            <person name="Yoshinaga Y."/>
            <person name="Zwiers L.-H."/>
            <person name="Turgeon B."/>
            <person name="Goodwin S."/>
            <person name="Spatafora J."/>
            <person name="Crous P."/>
            <person name="Grigoriev I."/>
        </authorList>
    </citation>
    <scope>NUCLEOTIDE SEQUENCE</scope>
    <source>
        <strain evidence="4">CBS 122681</strain>
    </source>
</reference>